<comment type="caution">
    <text evidence="2">The sequence shown here is derived from an EMBL/GenBank/DDBJ whole genome shotgun (WGS) entry which is preliminary data.</text>
</comment>
<keyword evidence="1" id="KW-1133">Transmembrane helix</keyword>
<protein>
    <submittedName>
        <fullName evidence="2">Uncharacterized protein</fullName>
    </submittedName>
</protein>
<reference evidence="2 3" key="1">
    <citation type="submission" date="2020-02" db="EMBL/GenBank/DDBJ databases">
        <authorList>
            <person name="Li X.-J."/>
            <person name="Feng X.-M."/>
        </authorList>
    </citation>
    <scope>NUCLEOTIDE SEQUENCE [LARGE SCALE GENOMIC DNA]</scope>
    <source>
        <strain evidence="2 3">CGMCC 4.7225</strain>
    </source>
</reference>
<name>A0A6N9YMU7_9ACTN</name>
<dbReference type="EMBL" id="JAAGOB010000006">
    <property type="protein sequence ID" value="NED96313.1"/>
    <property type="molecule type" value="Genomic_DNA"/>
</dbReference>
<evidence type="ECO:0000313" key="3">
    <source>
        <dbReference type="Proteomes" id="UP000469185"/>
    </source>
</evidence>
<keyword evidence="1" id="KW-0812">Transmembrane</keyword>
<evidence type="ECO:0000256" key="1">
    <source>
        <dbReference type="SAM" id="Phobius"/>
    </source>
</evidence>
<dbReference type="AlphaFoldDB" id="A0A6N9YMU7"/>
<gene>
    <name evidence="2" type="ORF">G1H11_13445</name>
</gene>
<accession>A0A6N9YMU7</accession>
<proteinExistence type="predicted"/>
<dbReference type="Proteomes" id="UP000469185">
    <property type="component" value="Unassembled WGS sequence"/>
</dbReference>
<sequence length="66" mass="6921">MLLLLLRSRLDRAQATSQRGASAMEFVIITAVLVALAAAVGLIIYNMVEGKANEIQIPDTPGGGNP</sequence>
<feature type="transmembrane region" description="Helical" evidence="1">
    <location>
        <begin position="21"/>
        <end position="45"/>
    </location>
</feature>
<keyword evidence="3" id="KW-1185">Reference proteome</keyword>
<evidence type="ECO:0000313" key="2">
    <source>
        <dbReference type="EMBL" id="NED96313.1"/>
    </source>
</evidence>
<keyword evidence="1" id="KW-0472">Membrane</keyword>
<organism evidence="2 3">
    <name type="scientific">Phytoactinopolyspora alkaliphila</name>
    <dbReference type="NCBI Taxonomy" id="1783498"/>
    <lineage>
        <taxon>Bacteria</taxon>
        <taxon>Bacillati</taxon>
        <taxon>Actinomycetota</taxon>
        <taxon>Actinomycetes</taxon>
        <taxon>Jiangellales</taxon>
        <taxon>Jiangellaceae</taxon>
        <taxon>Phytoactinopolyspora</taxon>
    </lineage>
</organism>